<protein>
    <recommendedName>
        <fullName evidence="4">Encoded protein</fullName>
    </recommendedName>
</protein>
<evidence type="ECO:0000256" key="1">
    <source>
        <dbReference type="SAM" id="MobiDB-lite"/>
    </source>
</evidence>
<feature type="compositionally biased region" description="Low complexity" evidence="1">
    <location>
        <begin position="37"/>
        <end position="49"/>
    </location>
</feature>
<feature type="region of interest" description="Disordered" evidence="1">
    <location>
        <begin position="1"/>
        <end position="84"/>
    </location>
</feature>
<dbReference type="EMBL" id="MU069854">
    <property type="protein sequence ID" value="KAF5832714.1"/>
    <property type="molecule type" value="Genomic_DNA"/>
</dbReference>
<comment type="caution">
    <text evidence="2">The sequence shown here is derived from an EMBL/GenBank/DDBJ whole genome shotgun (WGS) entry which is preliminary data.</text>
</comment>
<dbReference type="Proteomes" id="UP000815325">
    <property type="component" value="Unassembled WGS sequence"/>
</dbReference>
<proteinExistence type="predicted"/>
<feature type="region of interest" description="Disordered" evidence="1">
    <location>
        <begin position="130"/>
        <end position="246"/>
    </location>
</feature>
<accession>A0ABQ7GDN9</accession>
<gene>
    <name evidence="2" type="ORF">DUNSADRAFT_11294</name>
</gene>
<evidence type="ECO:0000313" key="2">
    <source>
        <dbReference type="EMBL" id="KAF5832712.1"/>
    </source>
</evidence>
<dbReference type="EMBL" id="MU069854">
    <property type="protein sequence ID" value="KAF5832713.1"/>
    <property type="molecule type" value="Genomic_DNA"/>
</dbReference>
<dbReference type="EMBL" id="MU069854">
    <property type="protein sequence ID" value="KAF5832712.1"/>
    <property type="molecule type" value="Genomic_DNA"/>
</dbReference>
<organism evidence="2 3">
    <name type="scientific">Dunaliella salina</name>
    <name type="common">Green alga</name>
    <name type="synonym">Protococcus salinus</name>
    <dbReference type="NCBI Taxonomy" id="3046"/>
    <lineage>
        <taxon>Eukaryota</taxon>
        <taxon>Viridiplantae</taxon>
        <taxon>Chlorophyta</taxon>
        <taxon>core chlorophytes</taxon>
        <taxon>Chlorophyceae</taxon>
        <taxon>CS clade</taxon>
        <taxon>Chlamydomonadales</taxon>
        <taxon>Dunaliellaceae</taxon>
        <taxon>Dunaliella</taxon>
    </lineage>
</organism>
<name>A0ABQ7GDN9_DUNSA</name>
<reference evidence="2" key="2">
    <citation type="submission" date="2020-06" db="EMBL/GenBank/DDBJ databases">
        <authorList>
            <consortium name="DOE Joint Genome Institute"/>
            <person name="Calhoun S."/>
            <person name="Polle J.E."/>
            <person name="Mckie-Krisberg Z."/>
            <person name="Prochnik S."/>
            <person name="Neofotis P."/>
            <person name="Yim W.C."/>
            <person name="Hathwaik L.T."/>
            <person name="Jenkins J."/>
            <person name="Molina H."/>
            <person name="Bunkenborg J."/>
            <person name="Grigoriev I.V."/>
            <person name="Barry K."/>
            <person name="Schmutz J."/>
            <person name="Jin E."/>
            <person name="Cushman J.C."/>
            <person name="Magnuson J.K."/>
        </authorList>
    </citation>
    <scope>NUCLEOTIDE SEQUENCE</scope>
    <source>
        <strain evidence="2">CCAP 19/18</strain>
    </source>
</reference>
<reference evidence="2" key="1">
    <citation type="submission" date="2017-08" db="EMBL/GenBank/DDBJ databases">
        <authorList>
            <person name="Polle J.E."/>
            <person name="Barry K."/>
            <person name="Cushman J."/>
            <person name="Schmutz J."/>
            <person name="Tran D."/>
            <person name="Hathwaick L.T."/>
            <person name="Yim W.C."/>
            <person name="Jenkins J."/>
            <person name="Mckie-Krisberg Z.M."/>
            <person name="Prochnik S."/>
            <person name="Lindquist E."/>
            <person name="Dockter R.B."/>
            <person name="Adam C."/>
            <person name="Molina H."/>
            <person name="Bunkerborg J."/>
            <person name="Jin E."/>
            <person name="Buchheim M."/>
            <person name="Magnuson J."/>
        </authorList>
    </citation>
    <scope>NUCLEOTIDE SEQUENCE</scope>
    <source>
        <strain evidence="2">CCAP 19/18</strain>
    </source>
</reference>
<keyword evidence="3" id="KW-1185">Reference proteome</keyword>
<sequence>MLALQQQREQQLREQEEIEREQQQQQQQQQEHHRKMAFAAHPSSPARASAELRSSFREMTDEEPEAPEGYTPPPFAVTPVHQHHLDPLFHRGRLPTVAPPKLQLPFRAAHPTSSRPGAFFNDDDSLNMGARASPLGPGTFPAGACTGGHLNPSPRPVRFSPRTDAAAPLAEEGGEERVERSDRTFGLPGSLDAQLSRRTAETMAGGAYLSADCGVLPDNTASPSSQLPGEAEDGSAPPARISSPRH</sequence>
<evidence type="ECO:0008006" key="4">
    <source>
        <dbReference type="Google" id="ProtNLM"/>
    </source>
</evidence>
<evidence type="ECO:0000313" key="3">
    <source>
        <dbReference type="Proteomes" id="UP000815325"/>
    </source>
</evidence>